<dbReference type="AlphaFoldDB" id="A0AAD6HAG8"/>
<proteinExistence type="predicted"/>
<comment type="caution">
    <text evidence="1">The sequence shown here is derived from an EMBL/GenBank/DDBJ whole genome shotgun (WGS) entry which is preliminary data.</text>
</comment>
<name>A0AAD6HAG8_9EURO</name>
<keyword evidence="2" id="KW-1185">Reference proteome</keyword>
<organism evidence="1 2">
    <name type="scientific">Penicillium malachiteum</name>
    <dbReference type="NCBI Taxonomy" id="1324776"/>
    <lineage>
        <taxon>Eukaryota</taxon>
        <taxon>Fungi</taxon>
        <taxon>Dikarya</taxon>
        <taxon>Ascomycota</taxon>
        <taxon>Pezizomycotina</taxon>
        <taxon>Eurotiomycetes</taxon>
        <taxon>Eurotiomycetidae</taxon>
        <taxon>Eurotiales</taxon>
        <taxon>Aspergillaceae</taxon>
        <taxon>Penicillium</taxon>
    </lineage>
</organism>
<dbReference type="EMBL" id="JAQJAN010000023">
    <property type="protein sequence ID" value="KAJ5703410.1"/>
    <property type="molecule type" value="Genomic_DNA"/>
</dbReference>
<dbReference type="Proteomes" id="UP001215712">
    <property type="component" value="Unassembled WGS sequence"/>
</dbReference>
<gene>
    <name evidence="1" type="ORF">N7493_011799</name>
</gene>
<accession>A0AAD6HAG8</accession>
<evidence type="ECO:0000313" key="1">
    <source>
        <dbReference type="EMBL" id="KAJ5703410.1"/>
    </source>
</evidence>
<reference evidence="1" key="1">
    <citation type="journal article" date="2023" name="IMA Fungus">
        <title>Comparative genomic study of the Penicillium genus elucidates a diverse pangenome and 15 lateral gene transfer events.</title>
        <authorList>
            <person name="Petersen C."/>
            <person name="Sorensen T."/>
            <person name="Nielsen M.R."/>
            <person name="Sondergaard T.E."/>
            <person name="Sorensen J.L."/>
            <person name="Fitzpatrick D.A."/>
            <person name="Frisvad J.C."/>
            <person name="Nielsen K.L."/>
        </authorList>
    </citation>
    <scope>NUCLEOTIDE SEQUENCE</scope>
    <source>
        <strain evidence="1">IBT 17514</strain>
    </source>
</reference>
<sequence length="60" mass="6927">MSWKTRMPELGFSQAIAVEDRVVLSKEKLNGERPLVAGMHLSKELQRKDWQMNANSLAHY</sequence>
<protein>
    <submittedName>
        <fullName evidence="1">Uncharacterized protein</fullName>
    </submittedName>
</protein>
<reference evidence="1" key="2">
    <citation type="submission" date="2023-01" db="EMBL/GenBank/DDBJ databases">
        <authorList>
            <person name="Petersen C."/>
        </authorList>
    </citation>
    <scope>NUCLEOTIDE SEQUENCE</scope>
    <source>
        <strain evidence="1">IBT 17514</strain>
    </source>
</reference>
<evidence type="ECO:0000313" key="2">
    <source>
        <dbReference type="Proteomes" id="UP001215712"/>
    </source>
</evidence>